<sequence>MPKPKKEKSEKELEKCTKKLKELKKELSKKEDEIEEYISHLQRLQADFENYKKQREKQETQIIEYANEKLILKLVDVLEDMERAIANCNSPKDFKDGLNLIYRKFNNILEKEGLQRIPTKGEKFDPFKHEAIQVENHEKYKNGEIIEEISRGYMLKDKIIKPSLVKVCKKD</sequence>
<dbReference type="GO" id="GO:0005737">
    <property type="term" value="C:cytoplasm"/>
    <property type="evidence" value="ECO:0007669"/>
    <property type="project" value="UniProtKB-SubCell"/>
</dbReference>
<evidence type="ECO:0000313" key="12">
    <source>
        <dbReference type="Proteomes" id="UP000249782"/>
    </source>
</evidence>
<comment type="similarity">
    <text evidence="2 7 9">Belongs to the GrpE family.</text>
</comment>
<dbReference type="PROSITE" id="PS01071">
    <property type="entry name" value="GRPE"/>
    <property type="match status" value="1"/>
</dbReference>
<evidence type="ECO:0000256" key="8">
    <source>
        <dbReference type="RuleBase" id="RU000639"/>
    </source>
</evidence>
<evidence type="ECO:0000256" key="5">
    <source>
        <dbReference type="ARBA" id="ARBA00023016"/>
    </source>
</evidence>
<dbReference type="GO" id="GO:0006457">
    <property type="term" value="P:protein folding"/>
    <property type="evidence" value="ECO:0007669"/>
    <property type="project" value="InterPro"/>
</dbReference>
<dbReference type="PRINTS" id="PR00773">
    <property type="entry name" value="GRPEPROTEIN"/>
</dbReference>
<dbReference type="GO" id="GO:0051082">
    <property type="term" value="F:unfolded protein binding"/>
    <property type="evidence" value="ECO:0007669"/>
    <property type="project" value="TreeGrafter"/>
</dbReference>
<dbReference type="PANTHER" id="PTHR21237:SF23">
    <property type="entry name" value="GRPE PROTEIN HOMOLOG, MITOCHONDRIAL"/>
    <property type="match status" value="1"/>
</dbReference>
<comment type="function">
    <text evidence="7 8">Participates actively in the response to hyperosmotic and heat shock by preventing the aggregation of stress-denatured proteins, in association with DnaK and GrpE. It is the nucleotide exchange factor for DnaK and may function as a thermosensor. Unfolded proteins bind initially to DnaJ; upon interaction with the DnaJ-bound protein, DnaK hydrolyzes its bound ATP, resulting in the formation of a stable complex. GrpE releases ADP from DnaK; ATP binding to DnaK triggers the release of the substrate protein, thus completing the reaction cycle. Several rounds of ATP-dependent interactions between DnaJ, DnaK and GrpE are required for fully efficient folding.</text>
</comment>
<keyword evidence="12" id="KW-1185">Reference proteome</keyword>
<dbReference type="EMBL" id="QLOE01000002">
    <property type="protein sequence ID" value="RAO79640.1"/>
    <property type="molecule type" value="Genomic_DNA"/>
</dbReference>
<dbReference type="Gene3D" id="3.90.20.20">
    <property type="match status" value="1"/>
</dbReference>
<dbReference type="SUPFAM" id="SSF51064">
    <property type="entry name" value="Head domain of nucleotide exchange factor GrpE"/>
    <property type="match status" value="1"/>
</dbReference>
<evidence type="ECO:0000256" key="7">
    <source>
        <dbReference type="HAMAP-Rule" id="MF_01151"/>
    </source>
</evidence>
<dbReference type="OrthoDB" id="372230at2157"/>
<accession>A0A328PCT5</accession>
<comment type="subunit">
    <text evidence="3 7">Homodimer.</text>
</comment>
<evidence type="ECO:0000256" key="2">
    <source>
        <dbReference type="ARBA" id="ARBA00009054"/>
    </source>
</evidence>
<dbReference type="SUPFAM" id="SSF58014">
    <property type="entry name" value="Coiled-coil domain of nucleotide exchange factor GrpE"/>
    <property type="match status" value="1"/>
</dbReference>
<dbReference type="Pfam" id="PF01025">
    <property type="entry name" value="GrpE"/>
    <property type="match status" value="1"/>
</dbReference>
<evidence type="ECO:0000256" key="6">
    <source>
        <dbReference type="ARBA" id="ARBA00023186"/>
    </source>
</evidence>
<dbReference type="GO" id="GO:0042803">
    <property type="term" value="F:protein homodimerization activity"/>
    <property type="evidence" value="ECO:0007669"/>
    <property type="project" value="InterPro"/>
</dbReference>
<keyword evidence="6 7" id="KW-0143">Chaperone</keyword>
<dbReference type="HAMAP" id="MF_01151">
    <property type="entry name" value="GrpE"/>
    <property type="match status" value="1"/>
</dbReference>
<dbReference type="InterPro" id="IPR013805">
    <property type="entry name" value="GrpE_CC"/>
</dbReference>
<evidence type="ECO:0000256" key="9">
    <source>
        <dbReference type="RuleBase" id="RU004478"/>
    </source>
</evidence>
<organism evidence="11 12">
    <name type="scientific">Methanothermobacter tenebrarum</name>
    <dbReference type="NCBI Taxonomy" id="680118"/>
    <lineage>
        <taxon>Archaea</taxon>
        <taxon>Methanobacteriati</taxon>
        <taxon>Methanobacteriota</taxon>
        <taxon>Methanomada group</taxon>
        <taxon>Methanobacteria</taxon>
        <taxon>Methanobacteriales</taxon>
        <taxon>Methanobacteriaceae</taxon>
        <taxon>Methanothermobacter</taxon>
    </lineage>
</organism>
<evidence type="ECO:0000256" key="3">
    <source>
        <dbReference type="ARBA" id="ARBA00011738"/>
    </source>
</evidence>
<dbReference type="CDD" id="cd00446">
    <property type="entry name" value="GrpE"/>
    <property type="match status" value="1"/>
</dbReference>
<feature type="coiled-coil region" evidence="10">
    <location>
        <begin position="6"/>
        <end position="68"/>
    </location>
</feature>
<evidence type="ECO:0000313" key="11">
    <source>
        <dbReference type="EMBL" id="RAO79640.1"/>
    </source>
</evidence>
<dbReference type="Gene3D" id="2.30.22.10">
    <property type="entry name" value="Head domain of nucleotide exchange factor GrpE"/>
    <property type="match status" value="1"/>
</dbReference>
<dbReference type="GO" id="GO:0000774">
    <property type="term" value="F:adenyl-nucleotide exchange factor activity"/>
    <property type="evidence" value="ECO:0007669"/>
    <property type="project" value="InterPro"/>
</dbReference>
<dbReference type="GO" id="GO:0051087">
    <property type="term" value="F:protein-folding chaperone binding"/>
    <property type="evidence" value="ECO:0007669"/>
    <property type="project" value="InterPro"/>
</dbReference>
<dbReference type="RefSeq" id="WP_112093470.1">
    <property type="nucleotide sequence ID" value="NZ_QLOE01000002.1"/>
</dbReference>
<evidence type="ECO:0000256" key="1">
    <source>
        <dbReference type="ARBA" id="ARBA00004496"/>
    </source>
</evidence>
<evidence type="ECO:0000256" key="4">
    <source>
        <dbReference type="ARBA" id="ARBA00022490"/>
    </source>
</evidence>
<protein>
    <recommendedName>
        <fullName evidence="7 8">Protein GrpE</fullName>
    </recommendedName>
    <alternativeName>
        <fullName evidence="7">HSP-70 cofactor</fullName>
    </alternativeName>
</protein>
<keyword evidence="10" id="KW-0175">Coiled coil</keyword>
<comment type="caution">
    <text evidence="11">The sequence shown here is derived from an EMBL/GenBank/DDBJ whole genome shotgun (WGS) entry which is preliminary data.</text>
</comment>
<gene>
    <name evidence="7 11" type="primary">grpE</name>
    <name evidence="11" type="ORF">DPC56_02425</name>
</gene>
<dbReference type="InterPro" id="IPR000740">
    <property type="entry name" value="GrpE"/>
</dbReference>
<reference evidence="11 12" key="1">
    <citation type="submission" date="2018-06" db="EMBL/GenBank/DDBJ databases">
        <title>Draft genome sequence of hyperthermophilic methanogen Methanothermobacter tenebrarum sp. MCM-B 1447.</title>
        <authorList>
            <person name="Pore S.D."/>
            <person name="Dagar S."/>
            <person name="Dhakephalkar P.K."/>
        </authorList>
    </citation>
    <scope>NUCLEOTIDE SEQUENCE [LARGE SCALE GENOMIC DNA]</scope>
    <source>
        <strain evidence="11 12">MCM B 1447</strain>
    </source>
</reference>
<dbReference type="Proteomes" id="UP000249782">
    <property type="component" value="Unassembled WGS sequence"/>
</dbReference>
<keyword evidence="4 7" id="KW-0963">Cytoplasm</keyword>
<dbReference type="AlphaFoldDB" id="A0A328PCT5"/>
<keyword evidence="5 7" id="KW-0346">Stress response</keyword>
<dbReference type="PANTHER" id="PTHR21237">
    <property type="entry name" value="GRPE PROTEIN"/>
    <property type="match status" value="1"/>
</dbReference>
<dbReference type="InterPro" id="IPR009012">
    <property type="entry name" value="GrpE_head"/>
</dbReference>
<comment type="subcellular location">
    <subcellularLocation>
        <location evidence="1 7">Cytoplasm</location>
    </subcellularLocation>
</comment>
<evidence type="ECO:0000256" key="10">
    <source>
        <dbReference type="SAM" id="Coils"/>
    </source>
</evidence>
<name>A0A328PCT5_9EURY</name>
<dbReference type="FunFam" id="2.30.22.10:FF:000001">
    <property type="entry name" value="Protein GrpE"/>
    <property type="match status" value="1"/>
</dbReference>
<proteinExistence type="inferred from homology"/>